<dbReference type="AlphaFoldDB" id="A0A1Q8I1S5"/>
<name>A0A1Q8I1S5_9ACTO</name>
<dbReference type="GO" id="GO:0006799">
    <property type="term" value="P:polyphosphate biosynthetic process"/>
    <property type="evidence" value="ECO:0007669"/>
    <property type="project" value="UniProtKB-ARBA"/>
</dbReference>
<proteinExistence type="predicted"/>
<evidence type="ECO:0000313" key="3">
    <source>
        <dbReference type="Proteomes" id="UP000185736"/>
    </source>
</evidence>
<dbReference type="Gene3D" id="3.20.100.30">
    <property type="entry name" value="VTC, catalytic tunnel domain"/>
    <property type="match status" value="1"/>
</dbReference>
<gene>
    <name evidence="2" type="ORF">BKH32_05195</name>
</gene>
<accession>A0A1Q8I1S5</accession>
<comment type="caution">
    <text evidence="2">The sequence shown here is derived from an EMBL/GenBank/DDBJ whole genome shotgun (WGS) entry which is preliminary data.</text>
</comment>
<dbReference type="RefSeq" id="WP_075248955.1">
    <property type="nucleotide sequence ID" value="NZ_MSGO01000018.1"/>
</dbReference>
<reference evidence="2 3" key="1">
    <citation type="submission" date="2016-12" db="EMBL/GenBank/DDBJ databases">
        <title>Genomic comparison of strains in the 'Actinomyces naeslundii' group.</title>
        <authorList>
            <person name="Mughal S.R."/>
            <person name="Do T."/>
            <person name="Gilbert S.C."/>
            <person name="Witherden E.A."/>
            <person name="Didelot X."/>
            <person name="Beighton D."/>
        </authorList>
    </citation>
    <scope>NUCLEOTIDE SEQUENCE [LARGE SCALE GENOMIC DNA]</scope>
    <source>
        <strain evidence="2 3">S64C</strain>
    </source>
</reference>
<dbReference type="Proteomes" id="UP000185736">
    <property type="component" value="Unassembled WGS sequence"/>
</dbReference>
<dbReference type="EMBL" id="MSGO01000018">
    <property type="protein sequence ID" value="OLL15076.1"/>
    <property type="molecule type" value="Genomic_DNA"/>
</dbReference>
<feature type="domain" description="VTC" evidence="1">
    <location>
        <begin position="24"/>
        <end position="243"/>
    </location>
</feature>
<dbReference type="InterPro" id="IPR042267">
    <property type="entry name" value="VTC_sf"/>
</dbReference>
<evidence type="ECO:0000313" key="2">
    <source>
        <dbReference type="EMBL" id="OLL15076.1"/>
    </source>
</evidence>
<sequence length="273" mass="31257">MLNTDGINTITLAELNSEASLLTRMDRKYLVPPVDTQHVINYLAPRAQVLQIDGLRHFRYASTYFDTPSLDAYFLAARKRRRRFKVRTRTYLDSNLCFLEVKTNGSRGATVKDRFKYDPDDADRITPDGHLFVIERLVESGTCSPDEARTIADTLIPVLGSTYNRTTLHLPHDEARATFDTQLTWDLFGPDGKRLEQRVSVVHLNVVETKNPSTASPTDRLLWNQGHRPTRISKYATGMALLYANLPTNRWNRTIKRNLGRYRRQAPSHQLAA</sequence>
<dbReference type="Pfam" id="PF09359">
    <property type="entry name" value="VTC"/>
    <property type="match status" value="1"/>
</dbReference>
<protein>
    <submittedName>
        <fullName evidence="2">Molecular chaperone</fullName>
    </submittedName>
</protein>
<dbReference type="CDD" id="cd07750">
    <property type="entry name" value="PolyPPase_VTC_like"/>
    <property type="match status" value="1"/>
</dbReference>
<evidence type="ECO:0000259" key="1">
    <source>
        <dbReference type="Pfam" id="PF09359"/>
    </source>
</evidence>
<dbReference type="InterPro" id="IPR018966">
    <property type="entry name" value="VTC_domain"/>
</dbReference>
<organism evidence="2 3">
    <name type="scientific">Actinomyces oris</name>
    <dbReference type="NCBI Taxonomy" id="544580"/>
    <lineage>
        <taxon>Bacteria</taxon>
        <taxon>Bacillati</taxon>
        <taxon>Actinomycetota</taxon>
        <taxon>Actinomycetes</taxon>
        <taxon>Actinomycetales</taxon>
        <taxon>Actinomycetaceae</taxon>
        <taxon>Actinomyces</taxon>
    </lineage>
</organism>